<comment type="caution">
    <text evidence="16">The sequence shown here is derived from an EMBL/GenBank/DDBJ whole genome shotgun (WGS) entry which is preliminary data.</text>
</comment>
<evidence type="ECO:0000256" key="9">
    <source>
        <dbReference type="ARBA" id="ARBA00023136"/>
    </source>
</evidence>
<dbReference type="GO" id="GO:0036151">
    <property type="term" value="P:phosphatidylcholine acyl-chain remodeling"/>
    <property type="evidence" value="ECO:0007669"/>
    <property type="project" value="TreeGrafter"/>
</dbReference>
<dbReference type="GO" id="GO:0047184">
    <property type="term" value="F:1-acylglycerophosphocholine O-acyltransferase activity"/>
    <property type="evidence" value="ECO:0007669"/>
    <property type="project" value="TreeGrafter"/>
</dbReference>
<sequence>MEEHDYPHPFIHEVKLTTALRIRGIILGSVLFPLRVTLAAICFLIMWPLARLRLAGLSEEERSRPVTGWRHWLFHTIVWQLSRGVFLCLGFPWVTVKGRRADLKEAPVLVVAPHSTYMDMVVLCPTQLATVVSRSENKSLPVIGALLEFNQAVLVSRKDPESRKKAVTQVTERLTSNGYWPQMLMFPEGTTTNGRALIKFKPGAFLAGVPVQPVLLRYPNKVDTVRWTYKGTAWYEALWHTTSQIYTNATVEFLPVYQPSEEEKNDPGLYADNVQKLMAKELGVPATDYVMEGGVPVSKVGGVSLPVDSPARKTLSLLHRSGLGPYGVESALHQLSDACQFGAQGSKVSADELASLLGLKDRKTAMALCSFYSKDETVDLRVFYLSVAALSGFFRFKSLLHTAFTMFDREATGSLSAEEFSDLMGALLGFPQRGTAELYKEASSGGSLTEENLLRVLTTHLTYQRVLNEYLQPEEAESHLLANGKAVNNNGNMHNGNGSLHNSKKDSLWVFITMFLQYYLNESGDRVYTLKKLSPDGQPTSSAHPARFSPDDKFSRHRVIIKKRFGLLLTQQPRPVL</sequence>
<evidence type="ECO:0000313" key="17">
    <source>
        <dbReference type="Proteomes" id="UP000693946"/>
    </source>
</evidence>
<evidence type="ECO:0000256" key="6">
    <source>
        <dbReference type="ARBA" id="ARBA00022692"/>
    </source>
</evidence>
<dbReference type="Pfam" id="PF04135">
    <property type="entry name" value="Nop10p"/>
    <property type="match status" value="1"/>
</dbReference>
<keyword evidence="6 14" id="KW-0812">Transmembrane</keyword>
<keyword evidence="17" id="KW-1185">Reference proteome</keyword>
<evidence type="ECO:0000256" key="3">
    <source>
        <dbReference type="ARBA" id="ARBA00008655"/>
    </source>
</evidence>
<comment type="subcellular location">
    <subcellularLocation>
        <location evidence="1">Membrane</location>
    </subcellularLocation>
</comment>
<dbReference type="GO" id="GO:0005783">
    <property type="term" value="C:endoplasmic reticulum"/>
    <property type="evidence" value="ECO:0007669"/>
    <property type="project" value="TreeGrafter"/>
</dbReference>
<dbReference type="SMART" id="SM00563">
    <property type="entry name" value="PlsC"/>
    <property type="match status" value="1"/>
</dbReference>
<reference evidence="16 17" key="1">
    <citation type="journal article" date="2021" name="Sci. Rep.">
        <title>Chromosome anchoring in Senegalese sole (Solea senegalensis) reveals sex-associated markers and genome rearrangements in flatfish.</title>
        <authorList>
            <person name="Guerrero-Cozar I."/>
            <person name="Gomez-Garrido J."/>
            <person name="Berbel C."/>
            <person name="Martinez-Blanch J.F."/>
            <person name="Alioto T."/>
            <person name="Claros M.G."/>
            <person name="Gagnaire P.A."/>
            <person name="Manchado M."/>
        </authorList>
    </citation>
    <scope>NUCLEOTIDE SEQUENCE [LARGE SCALE GENOMIC DNA]</scope>
    <source>
        <strain evidence="16">Sse05_10M</strain>
    </source>
</reference>
<organism evidence="16 17">
    <name type="scientific">Solea senegalensis</name>
    <name type="common">Senegalese sole</name>
    <dbReference type="NCBI Taxonomy" id="28829"/>
    <lineage>
        <taxon>Eukaryota</taxon>
        <taxon>Metazoa</taxon>
        <taxon>Chordata</taxon>
        <taxon>Craniata</taxon>
        <taxon>Vertebrata</taxon>
        <taxon>Euteleostomi</taxon>
        <taxon>Actinopterygii</taxon>
        <taxon>Neopterygii</taxon>
        <taxon>Teleostei</taxon>
        <taxon>Neoteleostei</taxon>
        <taxon>Acanthomorphata</taxon>
        <taxon>Carangaria</taxon>
        <taxon>Pleuronectiformes</taxon>
        <taxon>Pleuronectoidei</taxon>
        <taxon>Soleidae</taxon>
        <taxon>Solea</taxon>
    </lineage>
</organism>
<name>A0AAV6QWU7_SOLSE</name>
<keyword evidence="7 14" id="KW-1133">Transmembrane helix</keyword>
<evidence type="ECO:0000256" key="10">
    <source>
        <dbReference type="ARBA" id="ARBA00023209"/>
    </source>
</evidence>
<evidence type="ECO:0000313" key="16">
    <source>
        <dbReference type="EMBL" id="KAG7497759.1"/>
    </source>
</evidence>
<dbReference type="PANTHER" id="PTHR23063:SF7">
    <property type="entry name" value="LYSOPHOSPHOLIPID ACYLTRANSFERASE LPCAT4"/>
    <property type="match status" value="1"/>
</dbReference>
<dbReference type="GO" id="GO:0042171">
    <property type="term" value="F:lysophosphatidic acid acyltransferase activity"/>
    <property type="evidence" value="ECO:0007669"/>
    <property type="project" value="TreeGrafter"/>
</dbReference>
<dbReference type="AlphaFoldDB" id="A0AAV6QWU7"/>
<evidence type="ECO:0000256" key="8">
    <source>
        <dbReference type="ARBA" id="ARBA00023098"/>
    </source>
</evidence>
<keyword evidence="10" id="KW-0594">Phospholipid biosynthesis</keyword>
<comment type="similarity">
    <text evidence="3">Belongs to the 1-acyl-sn-glycerol-3-phosphate acyltransferase family.</text>
</comment>
<dbReference type="PROSITE" id="PS50222">
    <property type="entry name" value="EF_HAND_2"/>
    <property type="match status" value="1"/>
</dbReference>
<dbReference type="GO" id="GO:0008654">
    <property type="term" value="P:phospholipid biosynthetic process"/>
    <property type="evidence" value="ECO:0007669"/>
    <property type="project" value="UniProtKB-KW"/>
</dbReference>
<keyword evidence="9 14" id="KW-0472">Membrane</keyword>
<dbReference type="InterPro" id="IPR002123">
    <property type="entry name" value="Plipid/glycerol_acylTrfase"/>
</dbReference>
<accession>A0AAV6QWU7</accession>
<dbReference type="InterPro" id="IPR002048">
    <property type="entry name" value="EF_hand_dom"/>
</dbReference>
<feature type="transmembrane region" description="Helical" evidence="14">
    <location>
        <begin position="25"/>
        <end position="49"/>
    </location>
</feature>
<evidence type="ECO:0000256" key="12">
    <source>
        <dbReference type="ARBA" id="ARBA00023315"/>
    </source>
</evidence>
<evidence type="ECO:0000256" key="14">
    <source>
        <dbReference type="SAM" id="Phobius"/>
    </source>
</evidence>
<evidence type="ECO:0000256" key="11">
    <source>
        <dbReference type="ARBA" id="ARBA00023264"/>
    </source>
</evidence>
<keyword evidence="4" id="KW-0444">Lipid biosynthesis</keyword>
<evidence type="ECO:0000256" key="4">
    <source>
        <dbReference type="ARBA" id="ARBA00022516"/>
    </source>
</evidence>
<keyword evidence="11" id="KW-1208">Phospholipid metabolism</keyword>
<keyword evidence="5" id="KW-0808">Transferase</keyword>
<dbReference type="InterPro" id="IPR007264">
    <property type="entry name" value="H/ACA_rnp_Nop10"/>
</dbReference>
<evidence type="ECO:0000256" key="13">
    <source>
        <dbReference type="ARBA" id="ARBA00025707"/>
    </source>
</evidence>
<dbReference type="EMBL" id="JAGKHQ010000015">
    <property type="protein sequence ID" value="KAG7497759.1"/>
    <property type="molecule type" value="Genomic_DNA"/>
</dbReference>
<dbReference type="GO" id="GO:0030515">
    <property type="term" value="F:snoRNA binding"/>
    <property type="evidence" value="ECO:0007669"/>
    <property type="project" value="InterPro"/>
</dbReference>
<feature type="domain" description="EF-hand" evidence="15">
    <location>
        <begin position="395"/>
        <end position="430"/>
    </location>
</feature>
<dbReference type="InterPro" id="IPR045252">
    <property type="entry name" value="LPCAT1-like"/>
</dbReference>
<dbReference type="GO" id="GO:0042254">
    <property type="term" value="P:ribosome biogenesis"/>
    <property type="evidence" value="ECO:0007669"/>
    <property type="project" value="InterPro"/>
</dbReference>
<dbReference type="GO" id="GO:0016020">
    <property type="term" value="C:membrane"/>
    <property type="evidence" value="ECO:0007669"/>
    <property type="project" value="UniProtKB-SubCell"/>
</dbReference>
<evidence type="ECO:0000256" key="2">
    <source>
        <dbReference type="ARBA" id="ARBA00005189"/>
    </source>
</evidence>
<dbReference type="CDD" id="cd07991">
    <property type="entry name" value="LPLAT_LPCAT1-like"/>
    <property type="match status" value="1"/>
</dbReference>
<comment type="pathway">
    <text evidence="2">Lipid metabolism.</text>
</comment>
<evidence type="ECO:0000259" key="15">
    <source>
        <dbReference type="PROSITE" id="PS50222"/>
    </source>
</evidence>
<dbReference type="Pfam" id="PF01553">
    <property type="entry name" value="Acyltransferase"/>
    <property type="match status" value="1"/>
</dbReference>
<evidence type="ECO:0000256" key="7">
    <source>
        <dbReference type="ARBA" id="ARBA00022989"/>
    </source>
</evidence>
<keyword evidence="8" id="KW-0443">Lipid metabolism</keyword>
<comment type="pathway">
    <text evidence="13">Phospholipid metabolism.</text>
</comment>
<proteinExistence type="inferred from homology"/>
<protein>
    <submittedName>
        <fullName evidence="16">Lysophospholipid acyltransferase LPCAT4</fullName>
    </submittedName>
</protein>
<evidence type="ECO:0000256" key="5">
    <source>
        <dbReference type="ARBA" id="ARBA00022679"/>
    </source>
</evidence>
<dbReference type="PANTHER" id="PTHR23063">
    <property type="entry name" value="PHOSPHOLIPID ACYLTRANSFERASE"/>
    <property type="match status" value="1"/>
</dbReference>
<evidence type="ECO:0000256" key="1">
    <source>
        <dbReference type="ARBA" id="ARBA00004370"/>
    </source>
</evidence>
<gene>
    <name evidence="16" type="ORF">JOB18_043592</name>
</gene>
<dbReference type="GO" id="GO:0005509">
    <property type="term" value="F:calcium ion binding"/>
    <property type="evidence" value="ECO:0007669"/>
    <property type="project" value="InterPro"/>
</dbReference>
<dbReference type="GO" id="GO:0001522">
    <property type="term" value="P:pseudouridine synthesis"/>
    <property type="evidence" value="ECO:0007669"/>
    <property type="project" value="InterPro"/>
</dbReference>
<dbReference type="Proteomes" id="UP000693946">
    <property type="component" value="Linkage Group LG3"/>
</dbReference>
<keyword evidence="12 16" id="KW-0012">Acyltransferase</keyword>